<dbReference type="InterPro" id="IPR036038">
    <property type="entry name" value="Aminotransferase-like"/>
</dbReference>
<dbReference type="Proteomes" id="UP000199069">
    <property type="component" value="Unassembled WGS sequence"/>
</dbReference>
<dbReference type="OMA" id="CFNGVRG"/>
<dbReference type="GO" id="GO:0003824">
    <property type="term" value="F:catalytic activity"/>
    <property type="evidence" value="ECO:0007669"/>
    <property type="project" value="InterPro"/>
</dbReference>
<dbReference type="OrthoDB" id="64220at2759"/>
<protein>
    <submittedName>
        <fullName evidence="1 2">Para-aminobenzoate synthase, subunit I</fullName>
    </submittedName>
</protein>
<dbReference type="EMBL" id="CWKI01000002">
    <property type="protein sequence ID" value="CTR05467.1"/>
    <property type="molecule type" value="Genomic_DNA"/>
</dbReference>
<dbReference type="AlphaFoldDB" id="A0A0K3C9Y7"/>
<evidence type="ECO:0000313" key="1">
    <source>
        <dbReference type="EMBL" id="CTR05467.1"/>
    </source>
</evidence>
<evidence type="ECO:0000313" key="3">
    <source>
        <dbReference type="Proteomes" id="UP000199069"/>
    </source>
</evidence>
<dbReference type="STRING" id="5286.A0A0K3C9Y7"/>
<reference evidence="1 3" key="1">
    <citation type="submission" date="2015-07" db="EMBL/GenBank/DDBJ databases">
        <authorList>
            <person name="Cajimat M.N.B."/>
            <person name="Milazzo M.L."/>
            <person name="Fulhorst C.F."/>
        </authorList>
    </citation>
    <scope>NUCLEOTIDE SEQUENCE [LARGE SCALE GENOMIC DNA]</scope>
    <source>
        <strain evidence="1">Single colony</strain>
    </source>
</reference>
<dbReference type="Proteomes" id="UP000239560">
    <property type="component" value="Unassembled WGS sequence"/>
</dbReference>
<reference evidence="2 4" key="2">
    <citation type="journal article" date="2018" name="Elife">
        <title>Functional genomics of lipid metabolism in the oleaginous yeast Rhodosporidium toruloides.</title>
        <authorList>
            <person name="Coradetti S.T."/>
            <person name="Pinel D."/>
            <person name="Geiselman G."/>
            <person name="Ito M."/>
            <person name="Mondo S."/>
            <person name="Reilly M.C."/>
            <person name="Cheng Y.F."/>
            <person name="Bauer S."/>
            <person name="Grigoriev I."/>
            <person name="Gladden J.M."/>
            <person name="Simmons B.A."/>
            <person name="Brem R."/>
            <person name="Arkin A.P."/>
            <person name="Skerker J.M."/>
        </authorList>
    </citation>
    <scope>NUCLEOTIDE SEQUENCE [LARGE SCALE GENOMIC DNA]</scope>
    <source>
        <strain evidence="2 4">NBRC 0880</strain>
    </source>
</reference>
<organism evidence="1 3">
    <name type="scientific">Rhodotorula toruloides</name>
    <name type="common">Yeast</name>
    <name type="synonym">Rhodosporidium toruloides</name>
    <dbReference type="NCBI Taxonomy" id="5286"/>
    <lineage>
        <taxon>Eukaryota</taxon>
        <taxon>Fungi</taxon>
        <taxon>Dikarya</taxon>
        <taxon>Basidiomycota</taxon>
        <taxon>Pucciniomycotina</taxon>
        <taxon>Microbotryomycetes</taxon>
        <taxon>Sporidiobolales</taxon>
        <taxon>Sporidiobolaceae</taxon>
        <taxon>Rhodotorula</taxon>
    </lineage>
</organism>
<dbReference type="InterPro" id="IPR001544">
    <property type="entry name" value="Aminotrans_IV"/>
</dbReference>
<dbReference type="InterPro" id="IPR043131">
    <property type="entry name" value="BCAT-like_N"/>
</dbReference>
<dbReference type="Gene3D" id="3.20.10.10">
    <property type="entry name" value="D-amino Acid Aminotransferase, subunit A, domain 2"/>
    <property type="match status" value="1"/>
</dbReference>
<dbReference type="Gene3D" id="3.30.470.10">
    <property type="match status" value="1"/>
</dbReference>
<proteinExistence type="predicted"/>
<accession>A0A0K3C9Y7</accession>
<keyword evidence="3" id="KW-1185">Reference proteome</keyword>
<evidence type="ECO:0000313" key="4">
    <source>
        <dbReference type="Proteomes" id="UP000239560"/>
    </source>
</evidence>
<name>A0A0K3C9Y7_RHOTO</name>
<dbReference type="SUPFAM" id="SSF56752">
    <property type="entry name" value="D-aminoacid aminotransferase-like PLP-dependent enzymes"/>
    <property type="match status" value="1"/>
</dbReference>
<gene>
    <name evidence="1" type="primary">FGENESH: predicted gene_2.497</name>
    <name evidence="2" type="ORF">AAT19DRAFT_12476</name>
    <name evidence="1" type="ORF">BN2166_0013280</name>
</gene>
<dbReference type="Pfam" id="PF01063">
    <property type="entry name" value="Aminotran_4"/>
    <property type="match status" value="1"/>
</dbReference>
<dbReference type="EMBL" id="LCTV02000002">
    <property type="protein sequence ID" value="PRQ77058.1"/>
    <property type="molecule type" value="Genomic_DNA"/>
</dbReference>
<dbReference type="InterPro" id="IPR043132">
    <property type="entry name" value="BCAT-like_C"/>
</dbReference>
<evidence type="ECO:0000313" key="2">
    <source>
        <dbReference type="EMBL" id="PRQ77058.1"/>
    </source>
</evidence>
<sequence>MTALTYSPSRPDEPFSLLNRHLARLQDAHAAFARELPDCWCASRPMPDDAATREELERAVEKAKASGKVGDLRIRLSILPPGRPLAETFPLTPMPSYPVRLVLDDRPTEYGEPFLRYKTSQREVYDEARRRQGATLHPSPEPTDPPFDVLLFNTSRQITETTISNVAFQLSGNSNDTYITPSTDCGLLEGVMRAELLEKGEIKEGVVTIDDLREAAKRGALEIICFNGVRGVFPAYIALEDLQ</sequence>